<name>A0A1Y1ZGQ7_9PLEO</name>
<reference evidence="3 4" key="1">
    <citation type="submission" date="2016-07" db="EMBL/GenBank/DDBJ databases">
        <title>Pervasive Adenine N6-methylation of Active Genes in Fungi.</title>
        <authorList>
            <consortium name="DOE Joint Genome Institute"/>
            <person name="Mondo S.J."/>
            <person name="Dannebaum R.O."/>
            <person name="Kuo R.C."/>
            <person name="Labutti K."/>
            <person name="Haridas S."/>
            <person name="Kuo A."/>
            <person name="Salamov A."/>
            <person name="Ahrendt S.R."/>
            <person name="Lipzen A."/>
            <person name="Sullivan W."/>
            <person name="Andreopoulos W.B."/>
            <person name="Clum A."/>
            <person name="Lindquist E."/>
            <person name="Daum C."/>
            <person name="Ramamoorthy G.K."/>
            <person name="Gryganskyi A."/>
            <person name="Culley D."/>
            <person name="Magnuson J.K."/>
            <person name="James T.Y."/>
            <person name="O'Malley M.A."/>
            <person name="Stajich J.E."/>
            <person name="Spatafora J.W."/>
            <person name="Visel A."/>
            <person name="Grigoriev I.V."/>
        </authorList>
    </citation>
    <scope>NUCLEOTIDE SEQUENCE [LARGE SCALE GENOMIC DNA]</scope>
    <source>
        <strain evidence="3 4">CBS 115471</strain>
    </source>
</reference>
<sequence>MSTEQPRSFGQNPPPRVLRRTTTRVPRPRDTIDFETEEEDHTQTQPGDSFTLRNAVYEQPRWESDAQIAARKAMAKRNSRSFAARTLRSRSQKKEKLGITLDTSFSRHKGSAPRQVYPLDNELKSSGTLRKHNWLGLGRSGTKTKGLGITKGTPQPGVPKITTYRATAIADNEFTNADQTVREPKTADALSPGTFTWEGVSPSDGPIPIGISLPSDSIPDFSPYQETRKRSESDVTLVTPSIIITPAGLMKSVWSPDTASDYTGRSSSVYSRAFNFPPNASDVPPVPALPSDVTKPSAVAPRFEVHPPMSEDAHSHIRNGTLDSAVTAFEEDDEIKRKTRILSSSTFFEEDETPLRGRNSQAGALSLDTAVTPTQRRSNGWWNVITTPFEFSRANSVWTQNGRNVERTPDVPLVPQRFDASLASPSTPSTYIWSATERGSSVRAMNARETTSPLSAMSASPVLATAAIGTVLNARQAEDRPINIKIELLDRRPGGEAQMVSANSPPAVQSLQGSPSTLQSASTVPSHFSPNVLHKSPPQFAPPPTFAQKSSKLAEQDSRASSPDLKGERSHRKVRNMDWLRLFGRKQKRKPQENKKRRSKRCCCLAACCCILILILLAIIIPVIFVLSRRHNQNTPTPSSTKETPSAIPSFTPSQWLNLTGYPPIPTGISTIAQPEAVVEESGCVIGPATVWSCAVPKEDQDALKPNKADQPNFKLEITFENGTISDPSKTRPAKRAPNPVSAGSMIRSLLGKRGVPSPSPAPPTVDDQRFLGKTTDANIAPFEGEITPFFITFTDPKGAASQHSRLARRANDKNNLTVEIPDPALNPDGTAAPANLLPFPSAQPLRLYNRGRDDEHYGFWIYYDRSIFLKSITQNGTKAGNPADLDGGSRKEAASLRCTWAQTRFLVQIWTRSQATKPLLGTSSTSNQVGSLKRPGTFPYPVTVTLDRHGGSASVKTVYCYPLNKDGTVVNNKDLVTFSLESRDFGGTLVNPALGPTRNTTGTVDGGTGGCRCQWQNWLG</sequence>
<dbReference type="STRING" id="1231657.A0A1Y1ZGQ7"/>
<evidence type="ECO:0008006" key="5">
    <source>
        <dbReference type="Google" id="ProtNLM"/>
    </source>
</evidence>
<dbReference type="Proteomes" id="UP000193144">
    <property type="component" value="Unassembled WGS sequence"/>
</dbReference>
<dbReference type="OrthoDB" id="10259622at2759"/>
<feature type="compositionally biased region" description="Polar residues" evidence="1">
    <location>
        <begin position="43"/>
        <end position="52"/>
    </location>
</feature>
<feature type="compositionally biased region" description="Polar residues" evidence="1">
    <location>
        <begin position="500"/>
        <end position="529"/>
    </location>
</feature>
<keyword evidence="4" id="KW-1185">Reference proteome</keyword>
<keyword evidence="2" id="KW-1133">Transmembrane helix</keyword>
<feature type="compositionally biased region" description="Polar residues" evidence="1">
    <location>
        <begin position="1"/>
        <end position="11"/>
    </location>
</feature>
<comment type="caution">
    <text evidence="3">The sequence shown here is derived from an EMBL/GenBank/DDBJ whole genome shotgun (WGS) entry which is preliminary data.</text>
</comment>
<feature type="transmembrane region" description="Helical" evidence="2">
    <location>
        <begin position="602"/>
        <end position="627"/>
    </location>
</feature>
<keyword evidence="2" id="KW-0812">Transmembrane</keyword>
<evidence type="ECO:0000256" key="1">
    <source>
        <dbReference type="SAM" id="MobiDB-lite"/>
    </source>
</evidence>
<feature type="region of interest" description="Disordered" evidence="1">
    <location>
        <begin position="1"/>
        <end position="52"/>
    </location>
</feature>
<keyword evidence="2" id="KW-0472">Membrane</keyword>
<organism evidence="3 4">
    <name type="scientific">Clohesyomyces aquaticus</name>
    <dbReference type="NCBI Taxonomy" id="1231657"/>
    <lineage>
        <taxon>Eukaryota</taxon>
        <taxon>Fungi</taxon>
        <taxon>Dikarya</taxon>
        <taxon>Ascomycota</taxon>
        <taxon>Pezizomycotina</taxon>
        <taxon>Dothideomycetes</taxon>
        <taxon>Pleosporomycetidae</taxon>
        <taxon>Pleosporales</taxon>
        <taxon>Lindgomycetaceae</taxon>
        <taxon>Clohesyomyces</taxon>
    </lineage>
</organism>
<feature type="compositionally biased region" description="Basic residues" evidence="1">
    <location>
        <begin position="583"/>
        <end position="594"/>
    </location>
</feature>
<feature type="region of interest" description="Disordered" evidence="1">
    <location>
        <begin position="495"/>
        <end position="594"/>
    </location>
</feature>
<evidence type="ECO:0000256" key="2">
    <source>
        <dbReference type="SAM" id="Phobius"/>
    </source>
</evidence>
<proteinExistence type="predicted"/>
<evidence type="ECO:0000313" key="3">
    <source>
        <dbReference type="EMBL" id="ORY09431.1"/>
    </source>
</evidence>
<evidence type="ECO:0000313" key="4">
    <source>
        <dbReference type="Proteomes" id="UP000193144"/>
    </source>
</evidence>
<protein>
    <recommendedName>
        <fullName evidence="5">Glycoprotease family protein</fullName>
    </recommendedName>
</protein>
<gene>
    <name evidence="3" type="ORF">BCR34DRAFT_487314</name>
</gene>
<feature type="region of interest" description="Disordered" evidence="1">
    <location>
        <begin position="751"/>
        <end position="770"/>
    </location>
</feature>
<dbReference type="EMBL" id="MCFA01000086">
    <property type="protein sequence ID" value="ORY09431.1"/>
    <property type="molecule type" value="Genomic_DNA"/>
</dbReference>
<dbReference type="AlphaFoldDB" id="A0A1Y1ZGQ7"/>
<accession>A0A1Y1ZGQ7</accession>